<evidence type="ECO:0000259" key="3">
    <source>
        <dbReference type="Pfam" id="PF00905"/>
    </source>
</evidence>
<sequence>HRAATWSYEPGSIIKPLTFSALLEAGLAEADTVREVPYRIHVHDSDFTDSSPHENEEWTVAEIVRRSSNVGTIMWAQETGRTALHNKLVDFGLGQATGLGFPGEANGILLPLAEWSGTSLPTIAIGQGVATTPIQMLVSYATLANRGIWRAPTLVLGMRDHGGVFESVGKDPGRRVVSKATAEELVVMIEEAVRSGTGTRAQVPGYRVAGKTGTAWKPHPAGGYGEEEDEVRYVASFAGFLPADAPELVVLVIVDEPAGHPYTGGSVAAPVFSEFAKFAVRQLRIPSAEQRMVLDMPERVMVATPAQALTATAADQLAATGPVG</sequence>
<dbReference type="Gene3D" id="3.40.710.10">
    <property type="entry name" value="DD-peptidase/beta-lactamase superfamily"/>
    <property type="match status" value="1"/>
</dbReference>
<evidence type="ECO:0000313" key="4">
    <source>
        <dbReference type="EMBL" id="SVB93983.1"/>
    </source>
</evidence>
<comment type="subcellular location">
    <subcellularLocation>
        <location evidence="1">Membrane</location>
    </subcellularLocation>
</comment>
<dbReference type="Gene3D" id="3.30.450.330">
    <property type="match status" value="1"/>
</dbReference>
<dbReference type="PANTHER" id="PTHR30627">
    <property type="entry name" value="PEPTIDOGLYCAN D,D-TRANSPEPTIDASE"/>
    <property type="match status" value="1"/>
</dbReference>
<evidence type="ECO:0000256" key="2">
    <source>
        <dbReference type="ARBA" id="ARBA00023136"/>
    </source>
</evidence>
<dbReference type="AlphaFoldDB" id="A0A382I568"/>
<keyword evidence="2" id="KW-0472">Membrane</keyword>
<dbReference type="GO" id="GO:0005886">
    <property type="term" value="C:plasma membrane"/>
    <property type="evidence" value="ECO:0007669"/>
    <property type="project" value="TreeGrafter"/>
</dbReference>
<proteinExistence type="predicted"/>
<dbReference type="SUPFAM" id="SSF56601">
    <property type="entry name" value="beta-lactamase/transpeptidase-like"/>
    <property type="match status" value="1"/>
</dbReference>
<dbReference type="InterPro" id="IPR001460">
    <property type="entry name" value="PCN-bd_Tpept"/>
</dbReference>
<evidence type="ECO:0000256" key="1">
    <source>
        <dbReference type="ARBA" id="ARBA00004370"/>
    </source>
</evidence>
<protein>
    <recommendedName>
        <fullName evidence="3">Penicillin-binding protein transpeptidase domain-containing protein</fullName>
    </recommendedName>
</protein>
<dbReference type="PANTHER" id="PTHR30627:SF1">
    <property type="entry name" value="PEPTIDOGLYCAN D,D-TRANSPEPTIDASE FTSI"/>
    <property type="match status" value="1"/>
</dbReference>
<dbReference type="GO" id="GO:0071555">
    <property type="term" value="P:cell wall organization"/>
    <property type="evidence" value="ECO:0007669"/>
    <property type="project" value="TreeGrafter"/>
</dbReference>
<dbReference type="Pfam" id="PF00905">
    <property type="entry name" value="Transpeptidase"/>
    <property type="match status" value="1"/>
</dbReference>
<organism evidence="4">
    <name type="scientific">marine metagenome</name>
    <dbReference type="NCBI Taxonomy" id="408172"/>
    <lineage>
        <taxon>unclassified sequences</taxon>
        <taxon>metagenomes</taxon>
        <taxon>ecological metagenomes</taxon>
    </lineage>
</organism>
<feature type="domain" description="Penicillin-binding protein transpeptidase" evidence="3">
    <location>
        <begin position="2"/>
        <end position="275"/>
    </location>
</feature>
<dbReference type="EMBL" id="UINC01064887">
    <property type="protein sequence ID" value="SVB93983.1"/>
    <property type="molecule type" value="Genomic_DNA"/>
</dbReference>
<gene>
    <name evidence="4" type="ORF">METZ01_LOCUS246837</name>
</gene>
<dbReference type="InterPro" id="IPR050515">
    <property type="entry name" value="Beta-lactam/transpept"/>
</dbReference>
<reference evidence="4" key="1">
    <citation type="submission" date="2018-05" db="EMBL/GenBank/DDBJ databases">
        <authorList>
            <person name="Lanie J.A."/>
            <person name="Ng W.-L."/>
            <person name="Kazmierczak K.M."/>
            <person name="Andrzejewski T.M."/>
            <person name="Davidsen T.M."/>
            <person name="Wayne K.J."/>
            <person name="Tettelin H."/>
            <person name="Glass J.I."/>
            <person name="Rusch D."/>
            <person name="Podicherti R."/>
            <person name="Tsui H.-C.T."/>
            <person name="Winkler M.E."/>
        </authorList>
    </citation>
    <scope>NUCLEOTIDE SEQUENCE</scope>
</reference>
<dbReference type="GO" id="GO:0008658">
    <property type="term" value="F:penicillin binding"/>
    <property type="evidence" value="ECO:0007669"/>
    <property type="project" value="InterPro"/>
</dbReference>
<name>A0A382I568_9ZZZZ</name>
<dbReference type="InterPro" id="IPR012338">
    <property type="entry name" value="Beta-lactam/transpept-like"/>
</dbReference>
<accession>A0A382I568</accession>
<feature type="non-terminal residue" evidence="4">
    <location>
        <position position="1"/>
    </location>
</feature>